<comment type="caution">
    <text evidence="7">The sequence shown here is derived from an EMBL/GenBank/DDBJ whole genome shotgun (WGS) entry which is preliminary data.</text>
</comment>
<dbReference type="PRINTS" id="PR00420">
    <property type="entry name" value="RNGMNOXGNASE"/>
</dbReference>
<dbReference type="AlphaFoldDB" id="A0AAJ0C4W4"/>
<reference evidence="7" key="1">
    <citation type="submission" date="2023-06" db="EMBL/GenBank/DDBJ databases">
        <title>Genome-scale phylogeny and comparative genomics of the fungal order Sordariales.</title>
        <authorList>
            <consortium name="Lawrence Berkeley National Laboratory"/>
            <person name="Hensen N."/>
            <person name="Bonometti L."/>
            <person name="Westerberg I."/>
            <person name="Brannstrom I.O."/>
            <person name="Guillou S."/>
            <person name="Cros-Aarteil S."/>
            <person name="Calhoun S."/>
            <person name="Haridas S."/>
            <person name="Kuo A."/>
            <person name="Mondo S."/>
            <person name="Pangilinan J."/>
            <person name="Riley R."/>
            <person name="Labutti K."/>
            <person name="Andreopoulos B."/>
            <person name="Lipzen A."/>
            <person name="Chen C."/>
            <person name="Yanf M."/>
            <person name="Daum C."/>
            <person name="Ng V."/>
            <person name="Clum A."/>
            <person name="Steindorff A."/>
            <person name="Ohm R."/>
            <person name="Martin F."/>
            <person name="Silar P."/>
            <person name="Natvig D."/>
            <person name="Lalanne C."/>
            <person name="Gautier V."/>
            <person name="Ament-Velasquez S.L."/>
            <person name="Kruys A."/>
            <person name="Hutchinson M.I."/>
            <person name="Powell A.J."/>
            <person name="Barry K."/>
            <person name="Miller A.N."/>
            <person name="Grigoriev I.V."/>
            <person name="Debuchy R."/>
            <person name="Gladieux P."/>
            <person name="Thoren M.H."/>
            <person name="Johannesson H."/>
        </authorList>
    </citation>
    <scope>NUCLEOTIDE SEQUENCE</scope>
    <source>
        <strain evidence="7">8032-3</strain>
    </source>
</reference>
<keyword evidence="2" id="KW-0285">Flavoprotein</keyword>
<dbReference type="GO" id="GO:0071949">
    <property type="term" value="F:FAD binding"/>
    <property type="evidence" value="ECO:0007669"/>
    <property type="project" value="InterPro"/>
</dbReference>
<dbReference type="EMBL" id="MU839001">
    <property type="protein sequence ID" value="KAK1770225.1"/>
    <property type="molecule type" value="Genomic_DNA"/>
</dbReference>
<evidence type="ECO:0000259" key="6">
    <source>
        <dbReference type="Pfam" id="PF01494"/>
    </source>
</evidence>
<dbReference type="Pfam" id="PF01494">
    <property type="entry name" value="FAD_binding_3"/>
    <property type="match status" value="2"/>
</dbReference>
<dbReference type="PANTHER" id="PTHR13789:SF215">
    <property type="entry name" value="FAD-BINDING DOMAIN-CONTAINING PROTEIN-RELATED"/>
    <property type="match status" value="1"/>
</dbReference>
<protein>
    <submittedName>
        <fullName evidence="7">FAD/NAD(P)-binding domain-containing protein</fullName>
    </submittedName>
</protein>
<evidence type="ECO:0000313" key="7">
    <source>
        <dbReference type="EMBL" id="KAK1770225.1"/>
    </source>
</evidence>
<accession>A0AAJ0C4W4</accession>
<dbReference type="RefSeq" id="XP_060286438.1">
    <property type="nucleotide sequence ID" value="XM_060423532.1"/>
</dbReference>
<dbReference type="SUPFAM" id="SSF54373">
    <property type="entry name" value="FAD-linked reductases, C-terminal domain"/>
    <property type="match status" value="1"/>
</dbReference>
<dbReference type="InterPro" id="IPR002938">
    <property type="entry name" value="FAD-bd"/>
</dbReference>
<dbReference type="SUPFAM" id="SSF51905">
    <property type="entry name" value="FAD/NAD(P)-binding domain"/>
    <property type="match status" value="1"/>
</dbReference>
<name>A0AAJ0C4W4_9PEZI</name>
<dbReference type="GeneID" id="85306719"/>
<feature type="domain" description="FAD-binding" evidence="6">
    <location>
        <begin position="326"/>
        <end position="392"/>
    </location>
</feature>
<evidence type="ECO:0000256" key="5">
    <source>
        <dbReference type="ARBA" id="ARBA00023033"/>
    </source>
</evidence>
<dbReference type="InterPro" id="IPR036188">
    <property type="entry name" value="FAD/NAD-bd_sf"/>
</dbReference>
<evidence type="ECO:0000256" key="1">
    <source>
        <dbReference type="ARBA" id="ARBA00007992"/>
    </source>
</evidence>
<evidence type="ECO:0000256" key="4">
    <source>
        <dbReference type="ARBA" id="ARBA00023002"/>
    </source>
</evidence>
<dbReference type="Proteomes" id="UP001244011">
    <property type="component" value="Unassembled WGS sequence"/>
</dbReference>
<dbReference type="GO" id="GO:0004497">
    <property type="term" value="F:monooxygenase activity"/>
    <property type="evidence" value="ECO:0007669"/>
    <property type="project" value="UniProtKB-KW"/>
</dbReference>
<evidence type="ECO:0000313" key="8">
    <source>
        <dbReference type="Proteomes" id="UP001244011"/>
    </source>
</evidence>
<keyword evidence="5" id="KW-0503">Monooxygenase</keyword>
<keyword evidence="4" id="KW-0560">Oxidoreductase</keyword>
<sequence>MDVVIVGAGVTGLTAGISLRRTGHRVTIFERSALNNEVGAAINVPPNVGRFLLPWGLDPIRARFVSSKGMYFVSHSTFDEQSFHDHSRNTALFGAPLYYAHRVDLHESLKRLATDPDGPGVPVKIHLKSEATGYDSDTPSITLSSGTVIAADLVIAADGVHSVAVEAVLGKPNPPQPANHANCSYRFLIPTAELDADPETRFFVHGPQALGARIFAHPEGQRRIVSYPCRDYEVINFIGICVDKDFISKREDWHASVDKSKLLKAFEGFHPGLIAVMKYALRWINDTIGPFLPRSFLMDTDSVFGKRNRKAKDIKRWPLLYRPPVPTWHRGKMALAGDAAHPMLPHHGQGGAQGMEDGLAIGLVFCSLADRSQIEERLAIYEKVRRNRASSIQMLSNFGFDEAVDGGVADYLEGTAVPKNAGDMIKLAYEPDVVQRTVQLMTEFDPSFKVPEGFFATEF</sequence>
<keyword evidence="8" id="KW-1185">Reference proteome</keyword>
<organism evidence="7 8">
    <name type="scientific">Phialemonium atrogriseum</name>
    <dbReference type="NCBI Taxonomy" id="1093897"/>
    <lineage>
        <taxon>Eukaryota</taxon>
        <taxon>Fungi</taxon>
        <taxon>Dikarya</taxon>
        <taxon>Ascomycota</taxon>
        <taxon>Pezizomycotina</taxon>
        <taxon>Sordariomycetes</taxon>
        <taxon>Sordariomycetidae</taxon>
        <taxon>Cephalothecales</taxon>
        <taxon>Cephalothecaceae</taxon>
        <taxon>Phialemonium</taxon>
    </lineage>
</organism>
<dbReference type="PANTHER" id="PTHR13789">
    <property type="entry name" value="MONOOXYGENASE"/>
    <property type="match status" value="1"/>
</dbReference>
<proteinExistence type="inferred from homology"/>
<evidence type="ECO:0000256" key="3">
    <source>
        <dbReference type="ARBA" id="ARBA00022827"/>
    </source>
</evidence>
<keyword evidence="3" id="KW-0274">FAD</keyword>
<comment type="similarity">
    <text evidence="1">Belongs to the paxM FAD-dependent monooxygenase family.</text>
</comment>
<evidence type="ECO:0000256" key="2">
    <source>
        <dbReference type="ARBA" id="ARBA00022630"/>
    </source>
</evidence>
<dbReference type="InterPro" id="IPR050493">
    <property type="entry name" value="FAD-dep_Monooxygenase_BioMet"/>
</dbReference>
<dbReference type="Gene3D" id="3.50.50.60">
    <property type="entry name" value="FAD/NAD(P)-binding domain"/>
    <property type="match status" value="2"/>
</dbReference>
<feature type="domain" description="FAD-binding" evidence="6">
    <location>
        <begin position="2"/>
        <end position="168"/>
    </location>
</feature>
<gene>
    <name evidence="7" type="ORF">QBC33DRAFT_314742</name>
</gene>